<dbReference type="InterPro" id="IPR002114">
    <property type="entry name" value="PTS_HPr_Ser_P_site"/>
</dbReference>
<name>A0ABY6Z961_9BACL</name>
<dbReference type="CDD" id="cd00367">
    <property type="entry name" value="PTS-HPr_like"/>
    <property type="match status" value="1"/>
</dbReference>
<evidence type="ECO:0000313" key="8">
    <source>
        <dbReference type="EMBL" id="WAH39265.1"/>
    </source>
</evidence>
<dbReference type="InterPro" id="IPR035895">
    <property type="entry name" value="HPr-like_sf"/>
</dbReference>
<evidence type="ECO:0000256" key="4">
    <source>
        <dbReference type="ARBA" id="ARBA00022490"/>
    </source>
</evidence>
<keyword evidence="6" id="KW-0598">Phosphotransferase system</keyword>
<comment type="subcellular location">
    <subcellularLocation>
        <location evidence="2">Cytoplasm</location>
    </subcellularLocation>
</comment>
<protein>
    <recommendedName>
        <fullName evidence="3">Phosphocarrier protein HPr</fullName>
    </recommendedName>
</protein>
<dbReference type="SUPFAM" id="SSF55594">
    <property type="entry name" value="HPr-like"/>
    <property type="match status" value="1"/>
</dbReference>
<dbReference type="PANTHER" id="PTHR33705">
    <property type="entry name" value="PHOSPHOCARRIER PROTEIN HPR"/>
    <property type="match status" value="1"/>
</dbReference>
<organism evidence="8 9">
    <name type="scientific">Alicyclobacillus dauci</name>
    <dbReference type="NCBI Taxonomy" id="1475485"/>
    <lineage>
        <taxon>Bacteria</taxon>
        <taxon>Bacillati</taxon>
        <taxon>Bacillota</taxon>
        <taxon>Bacilli</taxon>
        <taxon>Bacillales</taxon>
        <taxon>Alicyclobacillaceae</taxon>
        <taxon>Alicyclobacillus</taxon>
    </lineage>
</organism>
<evidence type="ECO:0000256" key="3">
    <source>
        <dbReference type="ARBA" id="ARBA00020422"/>
    </source>
</evidence>
<keyword evidence="5" id="KW-0762">Sugar transport</keyword>
<dbReference type="PROSITE" id="PS00589">
    <property type="entry name" value="PTS_HPR_SER"/>
    <property type="match status" value="1"/>
</dbReference>
<evidence type="ECO:0000256" key="5">
    <source>
        <dbReference type="ARBA" id="ARBA00022597"/>
    </source>
</evidence>
<dbReference type="RefSeq" id="WP_268046935.1">
    <property type="nucleotide sequence ID" value="NZ_CP104064.1"/>
</dbReference>
<comment type="function">
    <text evidence="1">General (non sugar-specific) component of the phosphoenolpyruvate-dependent sugar phosphotransferase system (sugar PTS). This major carbohydrate active-transport system catalyzes the phosphorylation of incoming sugar substrates concomitantly with their translocation across the cell membrane. The phosphoryl group from phosphoenolpyruvate (PEP) is transferred to the phosphoryl carrier protein HPr by enzyme I. Phospho-HPr then transfers it to the PTS EIIA domain.</text>
</comment>
<evidence type="ECO:0000256" key="1">
    <source>
        <dbReference type="ARBA" id="ARBA00003681"/>
    </source>
</evidence>
<gene>
    <name evidence="8" type="ORF">NZD86_18205</name>
</gene>
<sequence>MVVEKQVTLKNGSGLHARPASQFVAEATKFSSDVFVEVNGKRVNAKSILGLLALGAPQGATVSIITEGPDEEQALDALCKLVDGGFGE</sequence>
<dbReference type="PROSITE" id="PS00369">
    <property type="entry name" value="PTS_HPR_HIS"/>
    <property type="match status" value="1"/>
</dbReference>
<dbReference type="Proteomes" id="UP001164803">
    <property type="component" value="Chromosome"/>
</dbReference>
<proteinExistence type="predicted"/>
<keyword evidence="4" id="KW-0963">Cytoplasm</keyword>
<dbReference type="Gene3D" id="3.30.1340.10">
    <property type="entry name" value="HPr-like"/>
    <property type="match status" value="1"/>
</dbReference>
<reference evidence="8" key="1">
    <citation type="submission" date="2022-08" db="EMBL/GenBank/DDBJ databases">
        <title>Alicyclobacillus dauci DSM2870, complete genome.</title>
        <authorList>
            <person name="Wang Q."/>
            <person name="Cai R."/>
            <person name="Wang Z."/>
        </authorList>
    </citation>
    <scope>NUCLEOTIDE SEQUENCE</scope>
    <source>
        <strain evidence="8">DSM 28700</strain>
    </source>
</reference>
<keyword evidence="5" id="KW-0813">Transport</keyword>
<accession>A0ABY6Z961</accession>
<dbReference type="InterPro" id="IPR001020">
    <property type="entry name" value="PTS_HPr_His_P_site"/>
</dbReference>
<dbReference type="PROSITE" id="PS51350">
    <property type="entry name" value="PTS_HPR_DOM"/>
    <property type="match status" value="1"/>
</dbReference>
<evidence type="ECO:0000313" key="9">
    <source>
        <dbReference type="Proteomes" id="UP001164803"/>
    </source>
</evidence>
<evidence type="ECO:0000259" key="7">
    <source>
        <dbReference type="PROSITE" id="PS51350"/>
    </source>
</evidence>
<keyword evidence="9" id="KW-1185">Reference proteome</keyword>
<evidence type="ECO:0000256" key="2">
    <source>
        <dbReference type="ARBA" id="ARBA00004496"/>
    </source>
</evidence>
<dbReference type="PRINTS" id="PR00107">
    <property type="entry name" value="PHOSPHOCPHPR"/>
</dbReference>
<dbReference type="InterPro" id="IPR050399">
    <property type="entry name" value="HPr"/>
</dbReference>
<evidence type="ECO:0000256" key="6">
    <source>
        <dbReference type="ARBA" id="ARBA00022683"/>
    </source>
</evidence>
<dbReference type="Pfam" id="PF00381">
    <property type="entry name" value="PTS-HPr"/>
    <property type="match status" value="1"/>
</dbReference>
<dbReference type="InterPro" id="IPR000032">
    <property type="entry name" value="HPr-like"/>
</dbReference>
<dbReference type="NCBIfam" id="TIGR01003">
    <property type="entry name" value="PTS_HPr_family"/>
    <property type="match status" value="1"/>
</dbReference>
<dbReference type="EMBL" id="CP104064">
    <property type="protein sequence ID" value="WAH39265.1"/>
    <property type="molecule type" value="Genomic_DNA"/>
</dbReference>
<feature type="domain" description="HPr" evidence="7">
    <location>
        <begin position="2"/>
        <end position="88"/>
    </location>
</feature>
<dbReference type="PANTHER" id="PTHR33705:SF2">
    <property type="entry name" value="PHOSPHOCARRIER PROTEIN NPR"/>
    <property type="match status" value="1"/>
</dbReference>